<proteinExistence type="predicted"/>
<dbReference type="EMBL" id="PKSG01000560">
    <property type="protein sequence ID" value="POR34244.1"/>
    <property type="molecule type" value="Genomic_DNA"/>
</dbReference>
<evidence type="ECO:0000313" key="3">
    <source>
        <dbReference type="Proteomes" id="UP000237481"/>
    </source>
</evidence>
<name>A0A2S4KVP1_9HYPO</name>
<dbReference type="AlphaFoldDB" id="A0A2S4KVP1"/>
<comment type="caution">
    <text evidence="2">The sequence shown here is derived from an EMBL/GenBank/DDBJ whole genome shotgun (WGS) entry which is preliminary data.</text>
</comment>
<gene>
    <name evidence="2" type="ORF">TPAR_05570</name>
</gene>
<evidence type="ECO:0000256" key="1">
    <source>
        <dbReference type="SAM" id="MobiDB-lite"/>
    </source>
</evidence>
<dbReference type="Proteomes" id="UP000237481">
    <property type="component" value="Unassembled WGS sequence"/>
</dbReference>
<evidence type="ECO:0000313" key="2">
    <source>
        <dbReference type="EMBL" id="POR34244.1"/>
    </source>
</evidence>
<feature type="region of interest" description="Disordered" evidence="1">
    <location>
        <begin position="184"/>
        <end position="217"/>
    </location>
</feature>
<protein>
    <submittedName>
        <fullName evidence="2">Uncharacterized protein</fullName>
    </submittedName>
</protein>
<accession>A0A2S4KVP1</accession>
<sequence>MLEQSTKTPIIRNRVANNYRLGILVALCKPARQRMLLIPCRHRQNSSHTQKPPTVRLPSPQLLDEQVNLLAREAKEEQQVQQALSVQPRVRLHLHARLRVPRHAQPGLVDHQQVVGTVADGHDLRQVNLLLGGNLDEEVALALLADDGAPGLARELAVGDDNLVGVGIVDAQVLREPVGQRVEAAGDHGRLDTEALQRPDELPRTLGHLEDRSELVK</sequence>
<keyword evidence="3" id="KW-1185">Reference proteome</keyword>
<organism evidence="2 3">
    <name type="scientific">Tolypocladium paradoxum</name>
    <dbReference type="NCBI Taxonomy" id="94208"/>
    <lineage>
        <taxon>Eukaryota</taxon>
        <taxon>Fungi</taxon>
        <taxon>Dikarya</taxon>
        <taxon>Ascomycota</taxon>
        <taxon>Pezizomycotina</taxon>
        <taxon>Sordariomycetes</taxon>
        <taxon>Hypocreomycetidae</taxon>
        <taxon>Hypocreales</taxon>
        <taxon>Ophiocordycipitaceae</taxon>
        <taxon>Tolypocladium</taxon>
    </lineage>
</organism>
<reference evidence="2 3" key="1">
    <citation type="submission" date="2018-01" db="EMBL/GenBank/DDBJ databases">
        <title>Harnessing the power of phylogenomics to disentangle the directionality and signatures of interkingdom host jumping in the parasitic fungal genus Tolypocladium.</title>
        <authorList>
            <person name="Quandt C.A."/>
            <person name="Patterson W."/>
            <person name="Spatafora J.W."/>
        </authorList>
    </citation>
    <scope>NUCLEOTIDE SEQUENCE [LARGE SCALE GENOMIC DNA]</scope>
    <source>
        <strain evidence="2 3">NRBC 100945</strain>
    </source>
</reference>